<protein>
    <submittedName>
        <fullName evidence="2">Uncharacterized protein</fullName>
    </submittedName>
</protein>
<organism evidence="2 3">
    <name type="scientific">Lentinula raphanica</name>
    <dbReference type="NCBI Taxonomy" id="153919"/>
    <lineage>
        <taxon>Eukaryota</taxon>
        <taxon>Fungi</taxon>
        <taxon>Dikarya</taxon>
        <taxon>Basidiomycota</taxon>
        <taxon>Agaricomycotina</taxon>
        <taxon>Agaricomycetes</taxon>
        <taxon>Agaricomycetidae</taxon>
        <taxon>Agaricales</taxon>
        <taxon>Marasmiineae</taxon>
        <taxon>Omphalotaceae</taxon>
        <taxon>Lentinula</taxon>
    </lineage>
</organism>
<feature type="compositionally biased region" description="Polar residues" evidence="1">
    <location>
        <begin position="308"/>
        <end position="324"/>
    </location>
</feature>
<comment type="caution">
    <text evidence="2">The sequence shown here is derived from an EMBL/GenBank/DDBJ whole genome shotgun (WGS) entry which is preliminary data.</text>
</comment>
<evidence type="ECO:0000256" key="1">
    <source>
        <dbReference type="SAM" id="MobiDB-lite"/>
    </source>
</evidence>
<feature type="compositionally biased region" description="Polar residues" evidence="1">
    <location>
        <begin position="262"/>
        <end position="279"/>
    </location>
</feature>
<evidence type="ECO:0000313" key="3">
    <source>
        <dbReference type="Proteomes" id="UP001163846"/>
    </source>
</evidence>
<dbReference type="AlphaFoldDB" id="A0AA38U8R1"/>
<keyword evidence="3" id="KW-1185">Reference proteome</keyword>
<reference evidence="2" key="1">
    <citation type="submission" date="2022-08" db="EMBL/GenBank/DDBJ databases">
        <authorList>
            <consortium name="DOE Joint Genome Institute"/>
            <person name="Min B."/>
            <person name="Riley R."/>
            <person name="Sierra-Patev S."/>
            <person name="Naranjo-Ortiz M."/>
            <person name="Looney B."/>
            <person name="Konkel Z."/>
            <person name="Slot J.C."/>
            <person name="Sakamoto Y."/>
            <person name="Steenwyk J.L."/>
            <person name="Rokas A."/>
            <person name="Carro J."/>
            <person name="Camarero S."/>
            <person name="Ferreira P."/>
            <person name="Molpeceres G."/>
            <person name="Ruiz-Duenas F.J."/>
            <person name="Serrano A."/>
            <person name="Henrissat B."/>
            <person name="Drula E."/>
            <person name="Hughes K.W."/>
            <person name="Mata J.L."/>
            <person name="Ishikawa N.K."/>
            <person name="Vargas-Isla R."/>
            <person name="Ushijima S."/>
            <person name="Smith C.A."/>
            <person name="Ahrendt S."/>
            <person name="Andreopoulos W."/>
            <person name="He G."/>
            <person name="Labutti K."/>
            <person name="Lipzen A."/>
            <person name="Ng V."/>
            <person name="Sandor L."/>
            <person name="Barry K."/>
            <person name="Martinez A.T."/>
            <person name="Xiao Y."/>
            <person name="Gibbons J.G."/>
            <person name="Terashima K."/>
            <person name="Hibbett D.S."/>
            <person name="Grigoriev I.V."/>
        </authorList>
    </citation>
    <scope>NUCLEOTIDE SEQUENCE</scope>
    <source>
        <strain evidence="2">TFB9207</strain>
    </source>
</reference>
<proteinExistence type="predicted"/>
<feature type="region of interest" description="Disordered" evidence="1">
    <location>
        <begin position="97"/>
        <end position="189"/>
    </location>
</feature>
<dbReference type="Proteomes" id="UP001163846">
    <property type="component" value="Unassembled WGS sequence"/>
</dbReference>
<sequence>MVGLNPFASRHNSVHPKTPPPPPSYKENDSSTLLFAEATVTTTEVVTTTTQTTTHFFSLPHWKKRAPPLPYISDTMSPQKPQRHAQVDEVGFETSSPLMVDKSLPPTPESSSSGHITPPENSRQTSQRTSLQDESAAADARNQRRVRGLSLAPSGFLGLGTSNAKLGKGRETETEKDPPPSAIRTPNKLTRRASFWSRKKISSPDFLPAARKSDISIAPLPALPPLSPFNVDMIKASSTSEALPQTLQPHHSRTLSERNRRSSPQLSEYQTPALTSSALQVPKSEGVRGPSTADASPSRPKFARFTSAGFSEQLGSSSLPSPTLQKLPLFEAPPYKRPRAHTNPRSTPSSAPLDESILFFFFPFSVDTESPLRNTTSKAPPIPKS</sequence>
<feature type="region of interest" description="Disordered" evidence="1">
    <location>
        <begin position="1"/>
        <end position="29"/>
    </location>
</feature>
<feature type="region of interest" description="Disordered" evidence="1">
    <location>
        <begin position="237"/>
        <end position="350"/>
    </location>
</feature>
<accession>A0AA38U8R1</accession>
<feature type="compositionally biased region" description="Polar residues" evidence="1">
    <location>
        <begin position="109"/>
        <end position="133"/>
    </location>
</feature>
<gene>
    <name evidence="2" type="ORF">F5878DRAFT_664776</name>
</gene>
<name>A0AA38U8R1_9AGAR</name>
<feature type="compositionally biased region" description="Basic and acidic residues" evidence="1">
    <location>
        <begin position="168"/>
        <end position="178"/>
    </location>
</feature>
<dbReference type="EMBL" id="MU806533">
    <property type="protein sequence ID" value="KAJ3834434.1"/>
    <property type="molecule type" value="Genomic_DNA"/>
</dbReference>
<feature type="compositionally biased region" description="Polar residues" evidence="1">
    <location>
        <begin position="237"/>
        <end position="249"/>
    </location>
</feature>
<evidence type="ECO:0000313" key="2">
    <source>
        <dbReference type="EMBL" id="KAJ3834434.1"/>
    </source>
</evidence>